<evidence type="ECO:0000259" key="9">
    <source>
        <dbReference type="PROSITE" id="PS51671"/>
    </source>
</evidence>
<dbReference type="PIRSF" id="PIRSF001500">
    <property type="entry name" value="Chor_mut_pdt_Ppr"/>
    <property type="match status" value="1"/>
</dbReference>
<organism evidence="10 11">
    <name type="scientific">Candidatus Argoarchaeum ethanivorans</name>
    <dbReference type="NCBI Taxonomy" id="2608793"/>
    <lineage>
        <taxon>Archaea</taxon>
        <taxon>Methanobacteriati</taxon>
        <taxon>Methanobacteriota</taxon>
        <taxon>Stenosarchaea group</taxon>
        <taxon>Methanomicrobia</taxon>
        <taxon>Methanosarcinales</taxon>
        <taxon>Methanosarcinales incertae sedis</taxon>
        <taxon>GOM Arc I cluster</taxon>
        <taxon>Candidatus Argoarchaeum</taxon>
    </lineage>
</organism>
<dbReference type="PANTHER" id="PTHR21022">
    <property type="entry name" value="PREPHENATE DEHYDRATASE P PROTEIN"/>
    <property type="match status" value="1"/>
</dbReference>
<keyword evidence="6 10" id="KW-0456">Lyase</keyword>
<sequence>MRVGVLGPQGTFSEIAAKKWHHGCRVRYFEEIPDVAEAVMSGEIDAGVLPIENSIEGSVNITLDLLSDRKVKIIGEVVVPVMHHLLAKTGAEKIYTIVSHPQALAQCRCFIRSQFSGVELKTTSSTASAAKLAAQTQGVAAIASVESAKIYGLSILAENIQDVSGNFTRFAVLGCKDVSLSEGMCKTSVILHLKHNRAGALYELLGEFAKRGIDLTKIESRPTKKALEDYLFYVDFKGHIKEERIAFLLEGVREHVDRLKVLGSYPVATAQLRCAENNRELLITK</sequence>
<dbReference type="GO" id="GO:0004664">
    <property type="term" value="F:prephenate dehydratase activity"/>
    <property type="evidence" value="ECO:0007669"/>
    <property type="project" value="UniProtKB-EC"/>
</dbReference>
<dbReference type="SUPFAM" id="SSF55021">
    <property type="entry name" value="ACT-like"/>
    <property type="match status" value="1"/>
</dbReference>
<dbReference type="InterPro" id="IPR001086">
    <property type="entry name" value="Preph_deHydtase"/>
</dbReference>
<dbReference type="EMBL" id="RPGO01000028">
    <property type="protein sequence ID" value="RZB29413.1"/>
    <property type="molecule type" value="Genomic_DNA"/>
</dbReference>
<dbReference type="InterPro" id="IPR018528">
    <property type="entry name" value="Preph_deHydtase_CS"/>
</dbReference>
<dbReference type="FunFam" id="3.30.70.260:FF:000012">
    <property type="entry name" value="Prephenate dehydratase"/>
    <property type="match status" value="1"/>
</dbReference>
<dbReference type="EC" id="4.2.1.51" evidence="2"/>
<dbReference type="PROSITE" id="PS51671">
    <property type="entry name" value="ACT"/>
    <property type="match status" value="1"/>
</dbReference>
<dbReference type="Pfam" id="PF00800">
    <property type="entry name" value="PDT"/>
    <property type="match status" value="1"/>
</dbReference>
<dbReference type="GO" id="GO:0009094">
    <property type="term" value="P:L-phenylalanine biosynthetic process"/>
    <property type="evidence" value="ECO:0007669"/>
    <property type="project" value="UniProtKB-UniPathway"/>
</dbReference>
<dbReference type="UniPathway" id="UPA00121">
    <property type="reaction ID" value="UER00345"/>
</dbReference>
<dbReference type="CDD" id="cd04905">
    <property type="entry name" value="ACT_CM-PDT"/>
    <property type="match status" value="1"/>
</dbReference>
<dbReference type="CDD" id="cd13633">
    <property type="entry name" value="PBP2_Sa-PDT_like"/>
    <property type="match status" value="1"/>
</dbReference>
<dbReference type="PANTHER" id="PTHR21022:SF19">
    <property type="entry name" value="PREPHENATE DEHYDRATASE-RELATED"/>
    <property type="match status" value="1"/>
</dbReference>
<dbReference type="SUPFAM" id="SSF53850">
    <property type="entry name" value="Periplasmic binding protein-like II"/>
    <property type="match status" value="1"/>
</dbReference>
<dbReference type="NCBIfam" id="NF008865">
    <property type="entry name" value="PRK11898.1"/>
    <property type="match status" value="1"/>
</dbReference>
<dbReference type="InterPro" id="IPR008242">
    <property type="entry name" value="Chor_mutase/pphenate_deHydtase"/>
</dbReference>
<comment type="caution">
    <text evidence="10">The sequence shown here is derived from an EMBL/GenBank/DDBJ whole genome shotgun (WGS) entry which is preliminary data.</text>
</comment>
<proteinExistence type="predicted"/>
<dbReference type="FunFam" id="3.40.190.10:FF:000034">
    <property type="entry name" value="Chorismate mutase/prephenate dehydratase"/>
    <property type="match status" value="1"/>
</dbReference>
<comment type="pathway">
    <text evidence="1">Amino-acid biosynthesis; L-phenylalanine biosynthesis; phenylpyruvate from prephenate: step 1/1.</text>
</comment>
<dbReference type="GO" id="GO:0005737">
    <property type="term" value="C:cytoplasm"/>
    <property type="evidence" value="ECO:0007669"/>
    <property type="project" value="TreeGrafter"/>
</dbReference>
<dbReference type="Pfam" id="PF01842">
    <property type="entry name" value="ACT"/>
    <property type="match status" value="1"/>
</dbReference>
<dbReference type="InterPro" id="IPR045865">
    <property type="entry name" value="ACT-like_dom_sf"/>
</dbReference>
<dbReference type="AlphaFoldDB" id="A0A8B3S2N4"/>
<dbReference type="PROSITE" id="PS51171">
    <property type="entry name" value="PREPHENATE_DEHYDR_3"/>
    <property type="match status" value="1"/>
</dbReference>
<name>A0A8B3S2N4_9EURY</name>
<feature type="domain" description="ACT" evidence="9">
    <location>
        <begin position="189"/>
        <end position="266"/>
    </location>
</feature>
<evidence type="ECO:0000313" key="11">
    <source>
        <dbReference type="Proteomes" id="UP000291831"/>
    </source>
</evidence>
<accession>A0A8B3S2N4</accession>
<evidence type="ECO:0000256" key="1">
    <source>
        <dbReference type="ARBA" id="ARBA00004741"/>
    </source>
</evidence>
<evidence type="ECO:0000313" key="10">
    <source>
        <dbReference type="EMBL" id="RZB29413.1"/>
    </source>
</evidence>
<dbReference type="Gene3D" id="3.40.190.10">
    <property type="entry name" value="Periplasmic binding protein-like II"/>
    <property type="match status" value="2"/>
</dbReference>
<evidence type="ECO:0000256" key="5">
    <source>
        <dbReference type="ARBA" id="ARBA00023222"/>
    </source>
</evidence>
<evidence type="ECO:0000256" key="2">
    <source>
        <dbReference type="ARBA" id="ARBA00013147"/>
    </source>
</evidence>
<dbReference type="PROSITE" id="PS00858">
    <property type="entry name" value="PREPHENATE_DEHYDR_2"/>
    <property type="match status" value="1"/>
</dbReference>
<dbReference type="Gene3D" id="3.30.70.260">
    <property type="match status" value="1"/>
</dbReference>
<gene>
    <name evidence="10" type="ORF">AEth_01230</name>
</gene>
<comment type="catalytic activity">
    <reaction evidence="7">
        <text>prephenate + H(+) = 3-phenylpyruvate + CO2 + H2O</text>
        <dbReference type="Rhea" id="RHEA:21648"/>
        <dbReference type="ChEBI" id="CHEBI:15377"/>
        <dbReference type="ChEBI" id="CHEBI:15378"/>
        <dbReference type="ChEBI" id="CHEBI:16526"/>
        <dbReference type="ChEBI" id="CHEBI:18005"/>
        <dbReference type="ChEBI" id="CHEBI:29934"/>
        <dbReference type="EC" id="4.2.1.51"/>
    </reaction>
</comment>
<evidence type="ECO:0000256" key="6">
    <source>
        <dbReference type="ARBA" id="ARBA00023239"/>
    </source>
</evidence>
<evidence type="ECO:0000256" key="3">
    <source>
        <dbReference type="ARBA" id="ARBA00022605"/>
    </source>
</evidence>
<evidence type="ECO:0000259" key="8">
    <source>
        <dbReference type="PROSITE" id="PS51171"/>
    </source>
</evidence>
<keyword evidence="3" id="KW-0028">Amino-acid biosynthesis</keyword>
<dbReference type="InterPro" id="IPR002912">
    <property type="entry name" value="ACT_dom"/>
</dbReference>
<feature type="domain" description="Prephenate dehydratase" evidence="8">
    <location>
        <begin position="2"/>
        <end position="175"/>
    </location>
</feature>
<dbReference type="Proteomes" id="UP000291831">
    <property type="component" value="Unassembled WGS sequence"/>
</dbReference>
<evidence type="ECO:0000256" key="7">
    <source>
        <dbReference type="ARBA" id="ARBA00047848"/>
    </source>
</evidence>
<protein>
    <recommendedName>
        <fullName evidence="2">prephenate dehydratase</fullName>
        <ecNumber evidence="2">4.2.1.51</ecNumber>
    </recommendedName>
</protein>
<keyword evidence="4" id="KW-0057">Aromatic amino acid biosynthesis</keyword>
<evidence type="ECO:0000256" key="4">
    <source>
        <dbReference type="ARBA" id="ARBA00023141"/>
    </source>
</evidence>
<keyword evidence="5" id="KW-0584">Phenylalanine biosynthesis</keyword>
<reference evidence="11" key="1">
    <citation type="submission" date="2019-01" db="EMBL/GenBank/DDBJ databases">
        <title>Anaerobic oxidation of ethane by archaea from a marine hydrocarbon seep.</title>
        <authorList>
            <person name="Musat F."/>
        </authorList>
    </citation>
    <scope>NUCLEOTIDE SEQUENCE [LARGE SCALE GENOMIC DNA]</scope>
</reference>